<reference evidence="1" key="3">
    <citation type="submission" date="2022-06" db="EMBL/GenBank/DDBJ databases">
        <title>Leptospira isolates from biofilms formed at urban environments.</title>
        <authorList>
            <person name="Ribeiro P.S."/>
            <person name="Sousa T."/>
            <person name="Carvalho N."/>
            <person name="Aburjaile F."/>
            <person name="Neves F."/>
            <person name="Oliveira D."/>
            <person name="Blanco L."/>
            <person name="Lima J."/>
            <person name="Costa F."/>
            <person name="Brenig B."/>
            <person name="Soares S."/>
            <person name="Ramos R."/>
            <person name="Goes-Neto A."/>
            <person name="Matiuzzi M."/>
            <person name="Azevedo V."/>
            <person name="Ristow P."/>
        </authorList>
    </citation>
    <scope>NUCLEOTIDE SEQUENCE</scope>
    <source>
        <strain evidence="1">VSF7</strain>
    </source>
</reference>
<dbReference type="EMBL" id="RQGI01000027">
    <property type="protein sequence ID" value="TGL71710.1"/>
    <property type="molecule type" value="Genomic_DNA"/>
</dbReference>
<keyword evidence="1" id="KW-0067">ATP-binding</keyword>
<keyword evidence="1" id="KW-0547">Nucleotide-binding</keyword>
<sequence length="146" mass="16670">MEPDPNSHPQIPPTGKTLLLLRGIPGSGKTTLAKQIAESSGAPIFSIDSYFENEKGEYHFDYTKNHLAYKECESKTKDALEEGNPFVIVDHTFTLEWEMKPYEDLAKRYGYRLSVVTVENRHGGKNNHQIPEEQIEKMKAKYKVVL</sequence>
<evidence type="ECO:0000313" key="4">
    <source>
        <dbReference type="Proteomes" id="UP001209694"/>
    </source>
</evidence>
<dbReference type="Gene3D" id="3.40.50.300">
    <property type="entry name" value="P-loop containing nucleotide triphosphate hydrolases"/>
    <property type="match status" value="1"/>
</dbReference>
<comment type="caution">
    <text evidence="1">The sequence shown here is derived from an EMBL/GenBank/DDBJ whole genome shotgun (WGS) entry which is preliminary data.</text>
</comment>
<dbReference type="Proteomes" id="UP001209694">
    <property type="component" value="Unassembled WGS sequence"/>
</dbReference>
<dbReference type="GeneID" id="93340944"/>
<evidence type="ECO:0000313" key="3">
    <source>
        <dbReference type="Proteomes" id="UP000297352"/>
    </source>
</evidence>
<dbReference type="PANTHER" id="PTHR13308:SF40">
    <property type="entry name" value="NEDD4-BINDING PROTEIN 2-LIKE 1"/>
    <property type="match status" value="1"/>
</dbReference>
<dbReference type="Proteomes" id="UP000297352">
    <property type="component" value="Unassembled WGS sequence"/>
</dbReference>
<dbReference type="RefSeq" id="WP_100716816.1">
    <property type="nucleotide sequence ID" value="NZ_JAMQPS010000001.1"/>
</dbReference>
<dbReference type="EMBL" id="JAMQQD010000001">
    <property type="protein sequence ID" value="MCW7514263.1"/>
    <property type="molecule type" value="Genomic_DNA"/>
</dbReference>
<dbReference type="SUPFAM" id="SSF52540">
    <property type="entry name" value="P-loop containing nucleoside triphosphate hydrolases"/>
    <property type="match status" value="1"/>
</dbReference>
<dbReference type="GO" id="GO:0005524">
    <property type="term" value="F:ATP binding"/>
    <property type="evidence" value="ECO:0007669"/>
    <property type="project" value="UniProtKB-KW"/>
</dbReference>
<reference evidence="3" key="2">
    <citation type="journal article" date="2019" name="PLoS Negl. Trop. Dis.">
        <title>Revisiting the worldwide diversity of Leptospira species in the environment.</title>
        <authorList>
            <person name="Vincent A.T."/>
            <person name="Schiettekatte O."/>
            <person name="Bourhy P."/>
            <person name="Veyrier F.J."/>
            <person name="Picardeau M."/>
        </authorList>
    </citation>
    <scope>NUCLEOTIDE SEQUENCE [LARGE SCALE GENOMIC DNA]</scope>
    <source>
        <strain evidence="3">201702449</strain>
    </source>
</reference>
<evidence type="ECO:0000313" key="2">
    <source>
        <dbReference type="EMBL" id="TGL71710.1"/>
    </source>
</evidence>
<accession>A0A2N0AWA4</accession>
<name>A0A2N0AWA4_9LEPT</name>
<protein>
    <submittedName>
        <fullName evidence="1">ATP-binding protein</fullName>
    </submittedName>
</protein>
<gene>
    <name evidence="2" type="ORF">EHQ60_08920</name>
    <name evidence="1" type="ORF">ND810_03775</name>
</gene>
<dbReference type="Pfam" id="PF13671">
    <property type="entry name" value="AAA_33"/>
    <property type="match status" value="1"/>
</dbReference>
<dbReference type="InterPro" id="IPR027417">
    <property type="entry name" value="P-loop_NTPase"/>
</dbReference>
<proteinExistence type="predicted"/>
<reference evidence="2" key="1">
    <citation type="submission" date="2018-10" db="EMBL/GenBank/DDBJ databases">
        <authorList>
            <person name="Vincent A.T."/>
            <person name="Schiettekatte O."/>
            <person name="Bourhy P."/>
            <person name="Veyrier F.J."/>
            <person name="Picardeau M."/>
        </authorList>
    </citation>
    <scope>NUCLEOTIDE SEQUENCE</scope>
    <source>
        <strain evidence="2">201702449</strain>
    </source>
</reference>
<organism evidence="1 4">
    <name type="scientific">Leptospira levettii</name>
    <dbReference type="NCBI Taxonomy" id="2023178"/>
    <lineage>
        <taxon>Bacteria</taxon>
        <taxon>Pseudomonadati</taxon>
        <taxon>Spirochaetota</taxon>
        <taxon>Spirochaetia</taxon>
        <taxon>Leptospirales</taxon>
        <taxon>Leptospiraceae</taxon>
        <taxon>Leptospira</taxon>
    </lineage>
</organism>
<evidence type="ECO:0000313" key="1">
    <source>
        <dbReference type="EMBL" id="MCW7514263.1"/>
    </source>
</evidence>
<dbReference type="InterPro" id="IPR026302">
    <property type="entry name" value="NEDD4-bd_p2"/>
</dbReference>
<dbReference type="PANTHER" id="PTHR13308">
    <property type="entry name" value="NEDD4-BINDING PROTEIN 2-LIKE 1"/>
    <property type="match status" value="1"/>
</dbReference>
<keyword evidence="3" id="KW-1185">Reference proteome</keyword>
<dbReference type="AlphaFoldDB" id="A0A2N0AWA4"/>